<evidence type="ECO:0000313" key="1">
    <source>
        <dbReference type="EMBL" id="KIW92403.1"/>
    </source>
</evidence>
<accession>A0A0D2HGK3</accession>
<gene>
    <name evidence="1" type="ORF">Z519_07387</name>
</gene>
<organism evidence="1 2">
    <name type="scientific">Cladophialophora bantiana (strain ATCC 10958 / CBS 173.52 / CDC B-1940 / NIH 8579)</name>
    <name type="common">Xylohypha bantiana</name>
    <dbReference type="NCBI Taxonomy" id="1442370"/>
    <lineage>
        <taxon>Eukaryota</taxon>
        <taxon>Fungi</taxon>
        <taxon>Dikarya</taxon>
        <taxon>Ascomycota</taxon>
        <taxon>Pezizomycotina</taxon>
        <taxon>Eurotiomycetes</taxon>
        <taxon>Chaetothyriomycetidae</taxon>
        <taxon>Chaetothyriales</taxon>
        <taxon>Herpotrichiellaceae</taxon>
        <taxon>Cladophialophora</taxon>
    </lineage>
</organism>
<dbReference type="Proteomes" id="UP000053789">
    <property type="component" value="Unassembled WGS sequence"/>
</dbReference>
<dbReference type="OrthoDB" id="1470350at2759"/>
<dbReference type="VEuPathDB" id="FungiDB:Z519_07387"/>
<keyword evidence="2" id="KW-1185">Reference proteome</keyword>
<name>A0A0D2HGK3_CLAB1</name>
<dbReference type="HOGENOM" id="CLU_2145587_0_0_1"/>
<proteinExistence type="predicted"/>
<dbReference type="EMBL" id="KN846989">
    <property type="protein sequence ID" value="KIW92403.1"/>
    <property type="molecule type" value="Genomic_DNA"/>
</dbReference>
<dbReference type="AlphaFoldDB" id="A0A0D2HGK3"/>
<sequence length="112" mass="13044">MPKFKFHKELMKDLVLPQLSSPLGLFLNCRSILNFFQAEVNSPEIYQKAMNLVNLWKAKSAIAQRRPFDVKNDLYKLAYDIIITISFGLSDQLSCTRMQLNASLSEQPRYHY</sequence>
<dbReference type="RefSeq" id="XP_016619072.1">
    <property type="nucleotide sequence ID" value="XM_016765122.1"/>
</dbReference>
<protein>
    <submittedName>
        <fullName evidence="1">Uncharacterized protein</fullName>
    </submittedName>
</protein>
<dbReference type="GeneID" id="27700315"/>
<reference evidence="1" key="1">
    <citation type="submission" date="2015-01" db="EMBL/GenBank/DDBJ databases">
        <title>The Genome Sequence of Cladophialophora bantiana CBS 173.52.</title>
        <authorList>
            <consortium name="The Broad Institute Genomics Platform"/>
            <person name="Cuomo C."/>
            <person name="de Hoog S."/>
            <person name="Gorbushina A."/>
            <person name="Stielow B."/>
            <person name="Teixiera M."/>
            <person name="Abouelleil A."/>
            <person name="Chapman S.B."/>
            <person name="Priest M."/>
            <person name="Young S.K."/>
            <person name="Wortman J."/>
            <person name="Nusbaum C."/>
            <person name="Birren B."/>
        </authorList>
    </citation>
    <scope>NUCLEOTIDE SEQUENCE [LARGE SCALE GENOMIC DNA]</scope>
    <source>
        <strain evidence="1">CBS 173.52</strain>
    </source>
</reference>
<evidence type="ECO:0000313" key="2">
    <source>
        <dbReference type="Proteomes" id="UP000053789"/>
    </source>
</evidence>